<dbReference type="InterPro" id="IPR013148">
    <property type="entry name" value="Glyco_hydro_32_N"/>
</dbReference>
<keyword evidence="3 4" id="KW-0326">Glycosidase</keyword>
<dbReference type="UniPathway" id="UPA00238"/>
<dbReference type="GO" id="GO:0005985">
    <property type="term" value="P:sucrose metabolic process"/>
    <property type="evidence" value="ECO:0007669"/>
    <property type="project" value="UniProtKB-UniPathway"/>
</dbReference>
<dbReference type="Pfam" id="PF00251">
    <property type="entry name" value="Glyco_hydro_32N"/>
    <property type="match status" value="1"/>
</dbReference>
<comment type="pathway">
    <text evidence="5">Glycan biosynthesis; sucrose metabolism.</text>
</comment>
<dbReference type="GO" id="GO:0004564">
    <property type="term" value="F:beta-fructofuranosidase activity"/>
    <property type="evidence" value="ECO:0007669"/>
    <property type="project" value="UniProtKB-EC"/>
</dbReference>
<feature type="domain" description="Glycosyl hydrolase family 32 C-terminal" evidence="7">
    <location>
        <begin position="421"/>
        <end position="524"/>
    </location>
</feature>
<dbReference type="EC" id="3.2.1.26" evidence="4"/>
<dbReference type="SUPFAM" id="SSF75005">
    <property type="entry name" value="Arabinanase/levansucrase/invertase"/>
    <property type="match status" value="1"/>
</dbReference>
<dbReference type="InterPro" id="IPR001362">
    <property type="entry name" value="Glyco_hydro_32"/>
</dbReference>
<comment type="subcellular location">
    <subcellularLocation>
        <location evidence="5">Cytoplasm</location>
    </subcellularLocation>
</comment>
<evidence type="ECO:0000256" key="1">
    <source>
        <dbReference type="ARBA" id="ARBA00009902"/>
    </source>
</evidence>
<dbReference type="InterPro" id="IPR018053">
    <property type="entry name" value="Glyco_hydro_32_AS"/>
</dbReference>
<dbReference type="AlphaFoldDB" id="A0A1M5AVJ1"/>
<dbReference type="Gene3D" id="2.60.120.560">
    <property type="entry name" value="Exo-inulinase, domain 1"/>
    <property type="match status" value="1"/>
</dbReference>
<evidence type="ECO:0000256" key="5">
    <source>
        <dbReference type="RuleBase" id="RU365015"/>
    </source>
</evidence>
<evidence type="ECO:0000259" key="7">
    <source>
        <dbReference type="Pfam" id="PF08244"/>
    </source>
</evidence>
<organism evidence="8 9">
    <name type="scientific">Vibrio gazogenes DSM 21264 = NBRC 103151</name>
    <dbReference type="NCBI Taxonomy" id="1123492"/>
    <lineage>
        <taxon>Bacteria</taxon>
        <taxon>Pseudomonadati</taxon>
        <taxon>Pseudomonadota</taxon>
        <taxon>Gammaproteobacteria</taxon>
        <taxon>Vibrionales</taxon>
        <taxon>Vibrionaceae</taxon>
        <taxon>Vibrio</taxon>
    </lineage>
</organism>
<name>A0A1M5AVJ1_VIBGA</name>
<keyword evidence="5" id="KW-0963">Cytoplasm</keyword>
<dbReference type="NCBIfam" id="TIGR01322">
    <property type="entry name" value="scrB_fam"/>
    <property type="match status" value="1"/>
</dbReference>
<accession>A0A1M5AVJ1</accession>
<evidence type="ECO:0000313" key="9">
    <source>
        <dbReference type="Proteomes" id="UP000184159"/>
    </source>
</evidence>
<keyword evidence="2 4" id="KW-0378">Hydrolase</keyword>
<evidence type="ECO:0000256" key="2">
    <source>
        <dbReference type="ARBA" id="ARBA00022801"/>
    </source>
</evidence>
<protein>
    <recommendedName>
        <fullName evidence="4">Sucrose-6-phosphate hydrolase</fullName>
        <ecNumber evidence="4">3.2.1.26</ecNumber>
    </recommendedName>
    <alternativeName>
        <fullName evidence="5">Invertase</fullName>
    </alternativeName>
</protein>
<dbReference type="Proteomes" id="UP000184159">
    <property type="component" value="Unassembled WGS sequence"/>
</dbReference>
<gene>
    <name evidence="8" type="ORF">SAMN02745781_02047</name>
</gene>
<keyword evidence="5" id="KW-0119">Carbohydrate metabolism</keyword>
<comment type="catalytic activity">
    <reaction evidence="4">
        <text>Hydrolysis of terminal non-reducing beta-D-fructofuranoside residues in beta-D-fructofuranosides.</text>
        <dbReference type="EC" id="3.2.1.26"/>
    </reaction>
</comment>
<keyword evidence="9" id="KW-1185">Reference proteome</keyword>
<evidence type="ECO:0000256" key="3">
    <source>
        <dbReference type="ARBA" id="ARBA00023295"/>
    </source>
</evidence>
<dbReference type="PANTHER" id="PTHR43101:SF1">
    <property type="entry name" value="BETA-FRUCTOSIDASE"/>
    <property type="match status" value="1"/>
</dbReference>
<comment type="similarity">
    <text evidence="1 4">Belongs to the glycosyl hydrolase 32 family.</text>
</comment>
<proteinExistence type="inferred from homology"/>
<dbReference type="RefSeq" id="WP_072958756.1">
    <property type="nucleotide sequence ID" value="NZ_FQUH01000008.1"/>
</dbReference>
<dbReference type="SMART" id="SM00640">
    <property type="entry name" value="Glyco_32"/>
    <property type="match status" value="1"/>
</dbReference>
<evidence type="ECO:0000259" key="6">
    <source>
        <dbReference type="Pfam" id="PF00251"/>
    </source>
</evidence>
<dbReference type="InterPro" id="IPR051214">
    <property type="entry name" value="GH32_Enzymes"/>
</dbReference>
<dbReference type="Pfam" id="PF08244">
    <property type="entry name" value="Glyco_hydro_32C"/>
    <property type="match status" value="1"/>
</dbReference>
<dbReference type="PROSITE" id="PS00609">
    <property type="entry name" value="GLYCOSYL_HYDROL_F32"/>
    <property type="match status" value="1"/>
</dbReference>
<comment type="function">
    <text evidence="5">Enables the bacterium to metabolize sucrose as a sole carbon source.</text>
</comment>
<dbReference type="Gene3D" id="2.115.10.20">
    <property type="entry name" value="Glycosyl hydrolase domain, family 43"/>
    <property type="match status" value="1"/>
</dbReference>
<dbReference type="InterPro" id="IPR006232">
    <property type="entry name" value="Suc6P_hydrolase"/>
</dbReference>
<dbReference type="GO" id="GO:0005737">
    <property type="term" value="C:cytoplasm"/>
    <property type="evidence" value="ECO:0007669"/>
    <property type="project" value="UniProtKB-SubCell"/>
</dbReference>
<dbReference type="PANTHER" id="PTHR43101">
    <property type="entry name" value="BETA-FRUCTOSIDASE"/>
    <property type="match status" value="1"/>
</dbReference>
<reference evidence="9" key="1">
    <citation type="submission" date="2016-11" db="EMBL/GenBank/DDBJ databases">
        <authorList>
            <person name="Varghese N."/>
            <person name="Submissions S."/>
        </authorList>
    </citation>
    <scope>NUCLEOTIDE SEQUENCE [LARGE SCALE GENOMIC DNA]</scope>
    <source>
        <strain evidence="9">DSM 21264</strain>
    </source>
</reference>
<evidence type="ECO:0000313" key="8">
    <source>
        <dbReference type="EMBL" id="SHF34225.1"/>
    </source>
</evidence>
<sequence length="542" mass="61799">MCLEDLIELAGGVSNIYRVLLPEHHVSLAVRNPDVIQDLPAGVVLEEVLGEWHLTDLSDETVNEEALFRLGRAIEAQQRTQLIDLAQPVACHYRPSWHIAPPRGLLNDPNGFIFHDGQYHLFYQWSPVGCAHTDKYWVHTLSDDLLNWHWGDVALTPSDWFDSHGVYSGHAVSLDKELMVFYTGNVRLGEERFRQTMQCAAISRAGEPLHKIGPVIRELPPGVTEHTRDPKIIYRNGKWMMFLGTQTTAMQGRLAVYHSTDLRHWQFDNLYGHELGDFGYMWECPDIFNLNGQDCFVFAPQGIQSESELNTVPHQNRIAQVSFNAQDEISISKLQVLDYGFDFYAPQSMETPDGRRVMCGWMGLPDELKHPTCRSGWIHQLTALRELEFVGGKIVQHPLRELAALRGELHDICLENDAVDLNTKTFELLAELEWGSRLRLFEDEQYYIEIYLDPIKHRLLLDRTHTQIEEGDTVREVELSSGSVALQILADNSSLEIFINHGEAVMTTRVFTPESATRLSVKDATANLQVYELQAPVTPYRS</sequence>
<feature type="domain" description="Glycosyl hydrolase family 32 N-terminal" evidence="6">
    <location>
        <begin position="98"/>
        <end position="398"/>
    </location>
</feature>
<dbReference type="EMBL" id="FQUH01000008">
    <property type="protein sequence ID" value="SHF34225.1"/>
    <property type="molecule type" value="Genomic_DNA"/>
</dbReference>
<dbReference type="InterPro" id="IPR013189">
    <property type="entry name" value="Glyco_hydro_32_C"/>
</dbReference>
<dbReference type="InterPro" id="IPR013320">
    <property type="entry name" value="ConA-like_dom_sf"/>
</dbReference>
<dbReference type="InterPro" id="IPR023296">
    <property type="entry name" value="Glyco_hydro_beta-prop_sf"/>
</dbReference>
<dbReference type="CDD" id="cd18623">
    <property type="entry name" value="GH32_ScrB-like"/>
    <property type="match status" value="1"/>
</dbReference>
<evidence type="ECO:0000256" key="4">
    <source>
        <dbReference type="RuleBase" id="RU362110"/>
    </source>
</evidence>
<dbReference type="SUPFAM" id="SSF49899">
    <property type="entry name" value="Concanavalin A-like lectins/glucanases"/>
    <property type="match status" value="1"/>
</dbReference>